<proteinExistence type="inferred from homology"/>
<feature type="transmembrane region" description="Helical" evidence="7">
    <location>
        <begin position="122"/>
        <end position="140"/>
    </location>
</feature>
<organism evidence="9 10">
    <name type="scientific">Horticoccus luteus</name>
    <dbReference type="NCBI Taxonomy" id="2862869"/>
    <lineage>
        <taxon>Bacteria</taxon>
        <taxon>Pseudomonadati</taxon>
        <taxon>Verrucomicrobiota</taxon>
        <taxon>Opitutia</taxon>
        <taxon>Opitutales</taxon>
        <taxon>Opitutaceae</taxon>
        <taxon>Horticoccus</taxon>
    </lineage>
</organism>
<keyword evidence="2" id="KW-1003">Cell membrane</keyword>
<feature type="transmembrane region" description="Helical" evidence="7">
    <location>
        <begin position="66"/>
        <end position="84"/>
    </location>
</feature>
<reference evidence="9" key="1">
    <citation type="submission" date="2021-08" db="EMBL/GenBank/DDBJ databases">
        <title>Genome of a novel bacterium of the phylum Verrucomicrobia, Oleiharenicola sp. KSB-15.</title>
        <authorList>
            <person name="Chung J.-H."/>
            <person name="Ahn J.-H."/>
            <person name="Yoon Y."/>
            <person name="Kim D.-Y."/>
            <person name="An S.-H."/>
            <person name="Park I."/>
            <person name="Yeon J."/>
        </authorList>
    </citation>
    <scope>NUCLEOTIDE SEQUENCE</scope>
    <source>
        <strain evidence="9">KSB-15</strain>
    </source>
</reference>
<accession>A0A8F9XGC4</accession>
<dbReference type="EMBL" id="CP080507">
    <property type="protein sequence ID" value="QYM78070.1"/>
    <property type="molecule type" value="Genomic_DNA"/>
</dbReference>
<feature type="transmembrane region" description="Helical" evidence="7">
    <location>
        <begin position="396"/>
        <end position="414"/>
    </location>
</feature>
<feature type="transmembrane region" description="Helical" evidence="7">
    <location>
        <begin position="468"/>
        <end position="486"/>
    </location>
</feature>
<comment type="similarity">
    <text evidence="6">Belongs to the YccS/YhfK family.</text>
</comment>
<dbReference type="Pfam" id="PF13515">
    <property type="entry name" value="FUSC_2"/>
    <property type="match status" value="1"/>
</dbReference>
<evidence type="ECO:0000313" key="10">
    <source>
        <dbReference type="Proteomes" id="UP000825051"/>
    </source>
</evidence>
<protein>
    <submittedName>
        <fullName evidence="9">FUSC family protein</fullName>
    </submittedName>
</protein>
<keyword evidence="5 7" id="KW-0472">Membrane</keyword>
<evidence type="ECO:0000256" key="2">
    <source>
        <dbReference type="ARBA" id="ARBA00022475"/>
    </source>
</evidence>
<feature type="transmembrane region" description="Helical" evidence="7">
    <location>
        <begin position="35"/>
        <end position="54"/>
    </location>
</feature>
<feature type="transmembrane region" description="Helical" evidence="7">
    <location>
        <begin position="90"/>
        <end position="110"/>
    </location>
</feature>
<sequence length="722" mass="76359">MNVIPARLRASFAQQALRPDLARAVRSTVAFMPPVLLMNAGLVSHLAVFSAIAAQSVAMVDVRGPYRLRVGLLLAMAAILAGATQLGVCGAASLLAAVLLTALVGVLMGAWRHLSSDYGPSLAASSALLFLIALATPAIPAGHAGAAIYTLGGALGGVALQAFLWPWRAQHPLRRAVAESWLALGNLFAALANDEPRTADARSANLAQLESDLRTALDQTYATLAAARIGRAHAFQTHLEELHLTGARLATRVVVLHTALDSLRADAALAPLAAAAQPALVSLSNLARSIATAVISRQPSQLASCEVRLQRLGNLLRVLQARLAAQAPASTDAGQVAELLRQLAAELPTLRARLRATIDRADERGAFSLELFDVNTWSLRPVTATLNLRPHVTRTLLRFTARLTVLLVAGVAAFKGFGLAHGYWLPLTIVVVLQPDYGSTRRRAAQRLLGTLTGVALASLIVSLPLPAGLLTAIIGLTMFGFAYYVRNHYGRAVFFVTIMVVCLLGAAGAAGGGYAVALERLLATAAGGALAMLAALLFWPVWENDRLPPILARALVANRDYWRILQQRLAQGGTYDAPVVAAKRAAEVANSNVFASLQRLFGDPKNHQARVELFAALANGNQRLTRAFTGLALHLSTDTPLASPPLAHFGDLTARALDGISTRLASGASPERDEACRTLLADLEKATIPTGEDERHRWISAQLARVNTETTALLLAASQLA</sequence>
<evidence type="ECO:0000259" key="8">
    <source>
        <dbReference type="Pfam" id="PF13515"/>
    </source>
</evidence>
<dbReference type="AlphaFoldDB" id="A0A8F9XGC4"/>
<evidence type="ECO:0000256" key="6">
    <source>
        <dbReference type="ARBA" id="ARBA00043993"/>
    </source>
</evidence>
<dbReference type="KEGG" id="ole:K0B96_12210"/>
<feature type="transmembrane region" description="Helical" evidence="7">
    <location>
        <begin position="493"/>
        <end position="516"/>
    </location>
</feature>
<evidence type="ECO:0000256" key="7">
    <source>
        <dbReference type="SAM" id="Phobius"/>
    </source>
</evidence>
<dbReference type="GO" id="GO:0005886">
    <property type="term" value="C:plasma membrane"/>
    <property type="evidence" value="ECO:0007669"/>
    <property type="project" value="UniProtKB-SubCell"/>
</dbReference>
<dbReference type="PANTHER" id="PTHR30509">
    <property type="entry name" value="P-HYDROXYBENZOIC ACID EFFLUX PUMP SUBUNIT-RELATED"/>
    <property type="match status" value="1"/>
</dbReference>
<evidence type="ECO:0000256" key="1">
    <source>
        <dbReference type="ARBA" id="ARBA00004651"/>
    </source>
</evidence>
<feature type="domain" description="Integral membrane bound transporter" evidence="8">
    <location>
        <begin position="412"/>
        <end position="534"/>
    </location>
</feature>
<evidence type="ECO:0000256" key="5">
    <source>
        <dbReference type="ARBA" id="ARBA00023136"/>
    </source>
</evidence>
<evidence type="ECO:0000313" key="9">
    <source>
        <dbReference type="EMBL" id="QYM78070.1"/>
    </source>
</evidence>
<name>A0A8F9XGC4_9BACT</name>
<keyword evidence="4 7" id="KW-1133">Transmembrane helix</keyword>
<evidence type="ECO:0000256" key="4">
    <source>
        <dbReference type="ARBA" id="ARBA00022989"/>
    </source>
</evidence>
<gene>
    <name evidence="9" type="ORF">K0B96_12210</name>
</gene>
<feature type="transmembrane region" description="Helical" evidence="7">
    <location>
        <begin position="522"/>
        <end position="543"/>
    </location>
</feature>
<feature type="transmembrane region" description="Helical" evidence="7">
    <location>
        <begin position="146"/>
        <end position="165"/>
    </location>
</feature>
<dbReference type="InterPro" id="IPR049453">
    <property type="entry name" value="Memb_transporter_dom"/>
</dbReference>
<evidence type="ECO:0000256" key="3">
    <source>
        <dbReference type="ARBA" id="ARBA00022692"/>
    </source>
</evidence>
<keyword evidence="10" id="KW-1185">Reference proteome</keyword>
<dbReference type="PANTHER" id="PTHR30509:SF9">
    <property type="entry name" value="MULTIDRUG RESISTANCE PROTEIN MDTO"/>
    <property type="match status" value="1"/>
</dbReference>
<comment type="subcellular location">
    <subcellularLocation>
        <location evidence="1">Cell membrane</location>
        <topology evidence="1">Multi-pass membrane protein</topology>
    </subcellularLocation>
</comment>
<keyword evidence="3 7" id="KW-0812">Transmembrane</keyword>
<dbReference type="RefSeq" id="WP_220161174.1">
    <property type="nucleotide sequence ID" value="NZ_CP080507.1"/>
</dbReference>
<dbReference type="Proteomes" id="UP000825051">
    <property type="component" value="Chromosome"/>
</dbReference>